<keyword evidence="2 4" id="KW-0694">RNA-binding</keyword>
<evidence type="ECO:0000259" key="6">
    <source>
        <dbReference type="SMART" id="SM00363"/>
    </source>
</evidence>
<evidence type="ECO:0000313" key="8">
    <source>
        <dbReference type="Proteomes" id="UP000012283"/>
    </source>
</evidence>
<dbReference type="Gene3D" id="3.30.70.580">
    <property type="entry name" value="Pseudouridine synthase I, catalytic domain, N-terminal subdomain"/>
    <property type="match status" value="1"/>
</dbReference>
<dbReference type="Proteomes" id="UP000012283">
    <property type="component" value="Unassembled WGS sequence"/>
</dbReference>
<dbReference type="PANTHER" id="PTHR47683">
    <property type="entry name" value="PSEUDOURIDINE SYNTHASE FAMILY PROTEIN-RELATED"/>
    <property type="match status" value="1"/>
</dbReference>
<dbReference type="InterPro" id="IPR036986">
    <property type="entry name" value="S4_RNA-bd_sf"/>
</dbReference>
<dbReference type="CDD" id="cd00165">
    <property type="entry name" value="S4"/>
    <property type="match status" value="1"/>
</dbReference>
<dbReference type="AlphaFoldDB" id="N4WMQ7"/>
<dbReference type="CDD" id="cd02553">
    <property type="entry name" value="PseudoU_synth_RsuA"/>
    <property type="match status" value="1"/>
</dbReference>
<dbReference type="InterPro" id="IPR000748">
    <property type="entry name" value="PsdUridine_synth_RsuA/RluB/E/F"/>
</dbReference>
<dbReference type="Pfam" id="PF01479">
    <property type="entry name" value="S4"/>
    <property type="match status" value="1"/>
</dbReference>
<evidence type="ECO:0000256" key="4">
    <source>
        <dbReference type="PROSITE-ProRule" id="PRU00182"/>
    </source>
</evidence>
<evidence type="ECO:0000256" key="5">
    <source>
        <dbReference type="RuleBase" id="RU003887"/>
    </source>
</evidence>
<dbReference type="Gene3D" id="3.10.290.10">
    <property type="entry name" value="RNA-binding S4 domain"/>
    <property type="match status" value="1"/>
</dbReference>
<dbReference type="SUPFAM" id="SSF55174">
    <property type="entry name" value="Alpha-L RNA-binding motif"/>
    <property type="match status" value="1"/>
</dbReference>
<dbReference type="PROSITE" id="PS01149">
    <property type="entry name" value="PSI_RSU"/>
    <property type="match status" value="1"/>
</dbReference>
<dbReference type="InterPro" id="IPR002942">
    <property type="entry name" value="S4_RNA-bd"/>
</dbReference>
<name>N4WMQ7_9BACI</name>
<evidence type="ECO:0000256" key="3">
    <source>
        <dbReference type="ARBA" id="ARBA00023235"/>
    </source>
</evidence>
<dbReference type="FunFam" id="3.30.70.1560:FF:000001">
    <property type="entry name" value="Pseudouridine synthase"/>
    <property type="match status" value="1"/>
</dbReference>
<dbReference type="GO" id="GO:0003723">
    <property type="term" value="F:RNA binding"/>
    <property type="evidence" value="ECO:0007669"/>
    <property type="project" value="UniProtKB-KW"/>
</dbReference>
<dbReference type="InterPro" id="IPR050343">
    <property type="entry name" value="RsuA_PseudoU_synthase"/>
</dbReference>
<dbReference type="PANTHER" id="PTHR47683:SF4">
    <property type="entry name" value="PSEUDOURIDINE SYNTHASE"/>
    <property type="match status" value="1"/>
</dbReference>
<dbReference type="EMBL" id="APML01000074">
    <property type="protein sequence ID" value="ENH95805.1"/>
    <property type="molecule type" value="Genomic_DNA"/>
</dbReference>
<keyword evidence="3 5" id="KW-0413">Isomerase</keyword>
<dbReference type="InterPro" id="IPR042092">
    <property type="entry name" value="PsdUridine_s_RsuA/RluB/E/F_cat"/>
</dbReference>
<dbReference type="FunFam" id="3.10.290.10:FF:000003">
    <property type="entry name" value="Pseudouridine synthase"/>
    <property type="match status" value="1"/>
</dbReference>
<dbReference type="NCBIfam" id="TIGR00093">
    <property type="entry name" value="pseudouridine synthase"/>
    <property type="match status" value="1"/>
</dbReference>
<dbReference type="InterPro" id="IPR006145">
    <property type="entry name" value="PsdUridine_synth_RsuA/RluA"/>
</dbReference>
<evidence type="ECO:0000313" key="7">
    <source>
        <dbReference type="EMBL" id="ENH95805.1"/>
    </source>
</evidence>
<feature type="domain" description="RNA-binding S4" evidence="6">
    <location>
        <begin position="1"/>
        <end position="61"/>
    </location>
</feature>
<dbReference type="EC" id="5.4.99.-" evidence="5"/>
<dbReference type="Gene3D" id="3.30.70.1560">
    <property type="entry name" value="Alpha-L RNA-binding motif"/>
    <property type="match status" value="1"/>
</dbReference>
<dbReference type="InterPro" id="IPR020103">
    <property type="entry name" value="PsdUridine_synth_cat_dom_sf"/>
</dbReference>
<dbReference type="SUPFAM" id="SSF55120">
    <property type="entry name" value="Pseudouridine synthase"/>
    <property type="match status" value="1"/>
</dbReference>
<dbReference type="SMART" id="SM00363">
    <property type="entry name" value="S4"/>
    <property type="match status" value="1"/>
</dbReference>
<accession>N4WMQ7</accession>
<dbReference type="Pfam" id="PF00849">
    <property type="entry name" value="PseudoU_synth_2"/>
    <property type="match status" value="1"/>
</dbReference>
<comment type="similarity">
    <text evidence="1 5">Belongs to the pseudouridine synthase RsuA family.</text>
</comment>
<dbReference type="GO" id="GO:0005829">
    <property type="term" value="C:cytosol"/>
    <property type="evidence" value="ECO:0007669"/>
    <property type="project" value="UniProtKB-ARBA"/>
</dbReference>
<dbReference type="GO" id="GO:0000455">
    <property type="term" value="P:enzyme-directed rRNA pseudouridine synthesis"/>
    <property type="evidence" value="ECO:0007669"/>
    <property type="project" value="UniProtKB-ARBA"/>
</dbReference>
<protein>
    <recommendedName>
        <fullName evidence="5">Pseudouridine synthase</fullName>
        <ecNumber evidence="5">5.4.99.-</ecNumber>
    </recommendedName>
</protein>
<dbReference type="InterPro" id="IPR020094">
    <property type="entry name" value="TruA/RsuA/RluB/E/F_N"/>
</dbReference>
<dbReference type="PATRIC" id="fig|1308866.3.peg.2873"/>
<dbReference type="eggNOG" id="COG1187">
    <property type="taxonomic scope" value="Bacteria"/>
</dbReference>
<dbReference type="RefSeq" id="WP_003473662.1">
    <property type="nucleotide sequence ID" value="NZ_APML01000074.1"/>
</dbReference>
<reference evidence="7 8" key="1">
    <citation type="submission" date="2013-03" db="EMBL/GenBank/DDBJ databases">
        <title>Draft genome sequence of Gracibacillus halophilus YIM-C55.5, a moderately halophilic and thermophilic organism from the Xiaochaidamu salt lake.</title>
        <authorList>
            <person name="Sugumar T."/>
            <person name="Polireddy D.R."/>
            <person name="Antony A."/>
            <person name="Madhava Y.R."/>
            <person name="Sivakumar N."/>
        </authorList>
    </citation>
    <scope>NUCLEOTIDE SEQUENCE [LARGE SCALE GENOMIC DNA]</scope>
    <source>
        <strain evidence="7 8">YIM-C55.5</strain>
    </source>
</reference>
<evidence type="ECO:0000256" key="2">
    <source>
        <dbReference type="ARBA" id="ARBA00022884"/>
    </source>
</evidence>
<dbReference type="GO" id="GO:0120159">
    <property type="term" value="F:rRNA pseudouridine synthase activity"/>
    <property type="evidence" value="ECO:0007669"/>
    <property type="project" value="UniProtKB-ARBA"/>
</dbReference>
<organism evidence="7 8">
    <name type="scientific">Gracilibacillus halophilus YIM-C55.5</name>
    <dbReference type="NCBI Taxonomy" id="1308866"/>
    <lineage>
        <taxon>Bacteria</taxon>
        <taxon>Bacillati</taxon>
        <taxon>Bacillota</taxon>
        <taxon>Bacilli</taxon>
        <taxon>Bacillales</taxon>
        <taxon>Bacillaceae</taxon>
        <taxon>Gracilibacillus</taxon>
    </lineage>
</organism>
<sequence>MRIDKLLSNMGVGSRKEVKALMKKKKVFINGVAVKSPNTQVNPEKDQVICDGKVIKYQKYGYWMLHKPSGYLSATYDHHQRTVIDLLDEKIQIFEPFPVGRLDKDTEGLLLLTNDGQLAHKLLSPKNHIEKTYIAKVDQTLTSTDVEQLEQGVDIGEGVLTQPATVKVMSDEEPTVIQLTITEGKFHQVKRMFHAVDKKVTYLKRMSMGGLVLDELLTRGAYRELTQKEIEWLQEL</sequence>
<dbReference type="OrthoDB" id="9807213at2"/>
<gene>
    <name evidence="7" type="ORF">J416_14258</name>
</gene>
<keyword evidence="8" id="KW-1185">Reference proteome</keyword>
<evidence type="ECO:0000256" key="1">
    <source>
        <dbReference type="ARBA" id="ARBA00008348"/>
    </source>
</evidence>
<dbReference type="PROSITE" id="PS50889">
    <property type="entry name" value="S4"/>
    <property type="match status" value="1"/>
</dbReference>
<comment type="caution">
    <text evidence="7">The sequence shown here is derived from an EMBL/GenBank/DDBJ whole genome shotgun (WGS) entry which is preliminary data.</text>
</comment>
<dbReference type="InterPro" id="IPR018496">
    <property type="entry name" value="PsdUridine_synth_RsuA/RluB_CS"/>
</dbReference>
<proteinExistence type="inferred from homology"/>
<dbReference type="STRING" id="1308866.J416_14258"/>